<dbReference type="PANTHER" id="PTHR33700:SF4">
    <property type="entry name" value="MYB-LIKE PROTEIN X"/>
    <property type="match status" value="1"/>
</dbReference>
<dbReference type="EMBL" id="JABTTQ020003496">
    <property type="protein sequence ID" value="KAK6116278.1"/>
    <property type="molecule type" value="Genomic_DNA"/>
</dbReference>
<gene>
    <name evidence="3" type="ORF">DH2020_049973</name>
</gene>
<evidence type="ECO:0000256" key="2">
    <source>
        <dbReference type="SAM" id="Phobius"/>
    </source>
</evidence>
<evidence type="ECO:0000313" key="3">
    <source>
        <dbReference type="EMBL" id="KAK6116278.1"/>
    </source>
</evidence>
<evidence type="ECO:0000313" key="4">
    <source>
        <dbReference type="Proteomes" id="UP001318860"/>
    </source>
</evidence>
<dbReference type="Proteomes" id="UP001318860">
    <property type="component" value="Unassembled WGS sequence"/>
</dbReference>
<keyword evidence="2" id="KW-1133">Transmembrane helix</keyword>
<accession>A0ABR0U1A4</accession>
<sequence>MMLKQSSSRHLRAKSLKVKHALQILLLIAICIWLLYQVNKSYNKRKSASDERAMKVSENGENEYQIMNIGRKQLKPRVDEMAAEFEKQADEEVELDDDESKVRNNEETKMWDKEKIEEEGERDPLQDFVDEDDKDAQEK</sequence>
<keyword evidence="2" id="KW-0812">Transmembrane</keyword>
<feature type="compositionally biased region" description="Acidic residues" evidence="1">
    <location>
        <begin position="128"/>
        <end position="139"/>
    </location>
</feature>
<evidence type="ECO:0000256" key="1">
    <source>
        <dbReference type="SAM" id="MobiDB-lite"/>
    </source>
</evidence>
<reference evidence="3 4" key="1">
    <citation type="journal article" date="2021" name="Comput. Struct. Biotechnol. J.">
        <title>De novo genome assembly of the potent medicinal plant Rehmannia glutinosa using nanopore technology.</title>
        <authorList>
            <person name="Ma L."/>
            <person name="Dong C."/>
            <person name="Song C."/>
            <person name="Wang X."/>
            <person name="Zheng X."/>
            <person name="Niu Y."/>
            <person name="Chen S."/>
            <person name="Feng W."/>
        </authorList>
    </citation>
    <scope>NUCLEOTIDE SEQUENCE [LARGE SCALE GENOMIC DNA]</scope>
    <source>
        <strain evidence="3">DH-2019</strain>
    </source>
</reference>
<name>A0ABR0U1A4_REHGL</name>
<feature type="compositionally biased region" description="Basic and acidic residues" evidence="1">
    <location>
        <begin position="100"/>
        <end position="116"/>
    </location>
</feature>
<dbReference type="PANTHER" id="PTHR33700">
    <property type="entry name" value="MYB-LIKE PROTEIN X"/>
    <property type="match status" value="1"/>
</dbReference>
<organism evidence="3 4">
    <name type="scientific">Rehmannia glutinosa</name>
    <name type="common">Chinese foxglove</name>
    <dbReference type="NCBI Taxonomy" id="99300"/>
    <lineage>
        <taxon>Eukaryota</taxon>
        <taxon>Viridiplantae</taxon>
        <taxon>Streptophyta</taxon>
        <taxon>Embryophyta</taxon>
        <taxon>Tracheophyta</taxon>
        <taxon>Spermatophyta</taxon>
        <taxon>Magnoliopsida</taxon>
        <taxon>eudicotyledons</taxon>
        <taxon>Gunneridae</taxon>
        <taxon>Pentapetalae</taxon>
        <taxon>asterids</taxon>
        <taxon>lamiids</taxon>
        <taxon>Lamiales</taxon>
        <taxon>Orobanchaceae</taxon>
        <taxon>Rehmannieae</taxon>
        <taxon>Rehmannia</taxon>
    </lineage>
</organism>
<keyword evidence="4" id="KW-1185">Reference proteome</keyword>
<proteinExistence type="predicted"/>
<feature type="transmembrane region" description="Helical" evidence="2">
    <location>
        <begin position="21"/>
        <end position="38"/>
    </location>
</feature>
<keyword evidence="2" id="KW-0472">Membrane</keyword>
<comment type="caution">
    <text evidence="3">The sequence shown here is derived from an EMBL/GenBank/DDBJ whole genome shotgun (WGS) entry which is preliminary data.</text>
</comment>
<protein>
    <submittedName>
        <fullName evidence="3">Uncharacterized protein</fullName>
    </submittedName>
</protein>
<feature type="region of interest" description="Disordered" evidence="1">
    <location>
        <begin position="87"/>
        <end position="139"/>
    </location>
</feature>